<keyword evidence="2" id="KW-0378">Hydrolase</keyword>
<evidence type="ECO:0000313" key="5">
    <source>
        <dbReference type="Proteomes" id="UP000463857"/>
    </source>
</evidence>
<dbReference type="Gene3D" id="2.120.10.30">
    <property type="entry name" value="TolB, C-terminal domain"/>
    <property type="match status" value="1"/>
</dbReference>
<dbReference type="RefSeq" id="WP_159544708.1">
    <property type="nucleotide sequence ID" value="NZ_CP047156.1"/>
</dbReference>
<dbReference type="EMBL" id="CP047156">
    <property type="protein sequence ID" value="QHC00331.1"/>
    <property type="molecule type" value="Genomic_DNA"/>
</dbReference>
<organism evidence="4 5">
    <name type="scientific">Epidermidibacterium keratini</name>
    <dbReference type="NCBI Taxonomy" id="1891644"/>
    <lineage>
        <taxon>Bacteria</taxon>
        <taxon>Bacillati</taxon>
        <taxon>Actinomycetota</taxon>
        <taxon>Actinomycetes</taxon>
        <taxon>Sporichthyales</taxon>
        <taxon>Sporichthyaceae</taxon>
        <taxon>Epidermidibacterium</taxon>
    </lineage>
</organism>
<dbReference type="GO" id="GO:0016787">
    <property type="term" value="F:hydrolase activity"/>
    <property type="evidence" value="ECO:0007669"/>
    <property type="project" value="UniProtKB-KW"/>
</dbReference>
<dbReference type="PANTHER" id="PTHR47572:SF4">
    <property type="entry name" value="LACTONASE DRP35"/>
    <property type="match status" value="1"/>
</dbReference>
<evidence type="ECO:0000256" key="1">
    <source>
        <dbReference type="ARBA" id="ARBA00008853"/>
    </source>
</evidence>
<dbReference type="InterPro" id="IPR013658">
    <property type="entry name" value="SGL"/>
</dbReference>
<protein>
    <submittedName>
        <fullName evidence="4">Gluconolactonase</fullName>
    </submittedName>
</protein>
<dbReference type="Pfam" id="PF08450">
    <property type="entry name" value="SGL"/>
    <property type="match status" value="1"/>
</dbReference>
<dbReference type="AlphaFoldDB" id="A0A7L4YM24"/>
<dbReference type="InterPro" id="IPR011042">
    <property type="entry name" value="6-blade_b-propeller_TolB-like"/>
</dbReference>
<evidence type="ECO:0000313" key="4">
    <source>
        <dbReference type="EMBL" id="QHC00331.1"/>
    </source>
</evidence>
<comment type="similarity">
    <text evidence="1">Belongs to the SMP-30/CGR1 family.</text>
</comment>
<dbReference type="PANTHER" id="PTHR47572">
    <property type="entry name" value="LIPOPROTEIN-RELATED"/>
    <property type="match status" value="1"/>
</dbReference>
<sequence>MSGRELKVLVDGFSFLEGPRWRDGRLWASDFYTHRVVAIDATGQIEDIVTVPNQPSGLGWLPDGTLLVVSMIDQKVLSFDGASLQEYADLSSIATGYANDMVVDAKGRAYVGNFGWDIMTAEGDYATADIALVQTDGSVSSAASGLHFPNGSVITPDDATLIVAETFGNRISAFSIGADGALGERRDWASFGPTLESTDIDEIVAASVIHPDGCTLDAEGALWVADTLGSRAIRVAEGGEILDQVDVGEETAFACALGGDDGKTLFICVAPDYDAKDRAAAREARIVATTVDVPHAGRP</sequence>
<dbReference type="OrthoDB" id="2633250at2"/>
<name>A0A7L4YM24_9ACTN</name>
<evidence type="ECO:0000259" key="3">
    <source>
        <dbReference type="Pfam" id="PF08450"/>
    </source>
</evidence>
<dbReference type="KEGG" id="eke:EK0264_08585"/>
<keyword evidence="5" id="KW-1185">Reference proteome</keyword>
<dbReference type="InterPro" id="IPR051262">
    <property type="entry name" value="SMP-30/CGR1_Lactonase"/>
</dbReference>
<accession>A0A7L4YM24</accession>
<proteinExistence type="inferred from homology"/>
<feature type="domain" description="SMP-30/Gluconolactonase/LRE-like region" evidence="3">
    <location>
        <begin position="17"/>
        <end position="269"/>
    </location>
</feature>
<evidence type="ECO:0000256" key="2">
    <source>
        <dbReference type="ARBA" id="ARBA00022801"/>
    </source>
</evidence>
<gene>
    <name evidence="4" type="ORF">EK0264_08585</name>
</gene>
<dbReference type="Proteomes" id="UP000463857">
    <property type="component" value="Chromosome"/>
</dbReference>
<dbReference type="InParanoid" id="A0A7L4YM24"/>
<dbReference type="SUPFAM" id="SSF63829">
    <property type="entry name" value="Calcium-dependent phosphotriesterase"/>
    <property type="match status" value="1"/>
</dbReference>
<reference evidence="4 5" key="1">
    <citation type="journal article" date="2018" name="Int. J. Syst. Evol. Microbiol.">
        <title>Epidermidibacterium keratini gen. nov., sp. nov., a member of the family Sporichthyaceae, isolated from keratin epidermis.</title>
        <authorList>
            <person name="Lee D.G."/>
            <person name="Trujillo M.E."/>
            <person name="Kang S."/>
            <person name="Nam J.J."/>
            <person name="Kim Y.J."/>
        </authorList>
    </citation>
    <scope>NUCLEOTIDE SEQUENCE [LARGE SCALE GENOMIC DNA]</scope>
    <source>
        <strain evidence="4 5">EPI-7</strain>
    </source>
</reference>